<accession>A0AB33BJM9</accession>
<reference evidence="2 3" key="1">
    <citation type="submission" date="2016-03" db="EMBL/GenBank/DDBJ databases">
        <title>Pediococcus and Lactobacillus from brewery environment - whole genome sequencing and assembly.</title>
        <authorList>
            <person name="Behr J."/>
            <person name="Geissler A.J."/>
            <person name="Vogel R.F."/>
        </authorList>
    </citation>
    <scope>NUCLEOTIDE SEQUENCE [LARGE SCALE GENOMIC DNA]</scope>
    <source>
        <strain evidence="2 3">TMW 1.481</strain>
    </source>
</reference>
<evidence type="ECO:0000256" key="1">
    <source>
        <dbReference type="SAM" id="Phobius"/>
    </source>
</evidence>
<keyword evidence="1" id="KW-1133">Transmembrane helix</keyword>
<sequence>MKIFVTFCAFVADWLLFIFPLLQGKMELMDSNSVFKKYQSSHHQGFSLKGLFKNIIWVIPPLRIYYLKKYAGKELFDLSLNKEDFAKFYGFYNKSIAWYYVSYAGFLDALYTTYEMTEYLPIGEWSLIIFIVIVVILTYGGISYTNYMVSSNRKINLVKKIAKNHKNKIHQEQTYEKK</sequence>
<evidence type="ECO:0000313" key="2">
    <source>
        <dbReference type="EMBL" id="ANZ59620.1"/>
    </source>
</evidence>
<proteinExistence type="predicted"/>
<organism evidence="2 3">
    <name type="scientific">Fructilactobacillus lindneri</name>
    <dbReference type="NCBI Taxonomy" id="53444"/>
    <lineage>
        <taxon>Bacteria</taxon>
        <taxon>Bacillati</taxon>
        <taxon>Bacillota</taxon>
        <taxon>Bacilli</taxon>
        <taxon>Lactobacillales</taxon>
        <taxon>Lactobacillaceae</taxon>
        <taxon>Fructilactobacillus</taxon>
    </lineage>
</organism>
<dbReference type="KEGG" id="lle:AYR59_06115"/>
<feature type="transmembrane region" description="Helical" evidence="1">
    <location>
        <begin position="48"/>
        <end position="66"/>
    </location>
</feature>
<dbReference type="EMBL" id="CP014907">
    <property type="protein sequence ID" value="ANZ59620.1"/>
    <property type="molecule type" value="Genomic_DNA"/>
</dbReference>
<keyword evidence="1" id="KW-0812">Transmembrane</keyword>
<dbReference type="AlphaFoldDB" id="A0AB33BJM9"/>
<name>A0AB33BJM9_9LACO</name>
<dbReference type="RefSeq" id="WP_054646278.1">
    <property type="nucleotide sequence ID" value="NZ_CP014872.1"/>
</dbReference>
<protein>
    <submittedName>
        <fullName evidence="2">Uncharacterized protein</fullName>
    </submittedName>
</protein>
<gene>
    <name evidence="2" type="ORF">AYR59_06115</name>
</gene>
<evidence type="ECO:0000313" key="3">
    <source>
        <dbReference type="Proteomes" id="UP000093346"/>
    </source>
</evidence>
<dbReference type="Proteomes" id="UP000093346">
    <property type="component" value="Chromosome"/>
</dbReference>
<feature type="transmembrane region" description="Helical" evidence="1">
    <location>
        <begin position="96"/>
        <end position="114"/>
    </location>
</feature>
<feature type="transmembrane region" description="Helical" evidence="1">
    <location>
        <begin position="126"/>
        <end position="149"/>
    </location>
</feature>
<keyword evidence="1" id="KW-0472">Membrane</keyword>
<dbReference type="GeneID" id="61250414"/>